<keyword evidence="4" id="KW-1185">Reference proteome</keyword>
<sequence>MTDDKSRTLSFGGVPLQLRLTAMAPDLVPRVVARLAALLPVYTTLPREALDGDITRVVERGIRDFGEVLSTGRLPGPEQLDAVRESAARRAEEGLPLEAVVSAYFMGAQECTAAVSSAAEPADLPAVVAVNQLLLEYLRLVTQAVSAGFFHEHRAAFGEEHSARQALLAALLDGGPVRQAAERAGLAVPDCYLVLSVAIGRHPDENAPGVDPVVAARRKLRRLRREFDRQAREPVLTDLTADGGLVLVPSQVAATKWRAEHWERLSAGIVQLGRMCGADLTVGAEPAPAEGVPQAARLAAEVRTVAAVFSRGPGLYRLSDVLVEYQLTRPTPARDRLAVLLCPLAERPEMLQTLRVFLANGLDRRRTAAQLLIHPNTVDYRLRRTGELTGLDVGRGEDLPTLYAALAAHDIAAGDDTRRA</sequence>
<dbReference type="InterPro" id="IPR042070">
    <property type="entry name" value="PucR_C-HTH_sf"/>
</dbReference>
<dbReference type="InterPro" id="IPR051448">
    <property type="entry name" value="CdaR-like_regulators"/>
</dbReference>
<dbReference type="Pfam" id="PF14361">
    <property type="entry name" value="RsbRD_N"/>
    <property type="match status" value="1"/>
</dbReference>
<gene>
    <name evidence="3" type="ORF">GCM10023336_21400</name>
</gene>
<name>A0ABP9K8E6_9ACTN</name>
<feature type="domain" description="PucR C-terminal helix-turn-helix" evidence="1">
    <location>
        <begin position="351"/>
        <end position="408"/>
    </location>
</feature>
<dbReference type="InterPro" id="IPR025751">
    <property type="entry name" value="RsbRD_N_dom"/>
</dbReference>
<accession>A0ABP9K8E6</accession>
<organism evidence="3 4">
    <name type="scientific">Streptomyces similanensis</name>
    <dbReference type="NCBI Taxonomy" id="1274988"/>
    <lineage>
        <taxon>Bacteria</taxon>
        <taxon>Bacillati</taxon>
        <taxon>Actinomycetota</taxon>
        <taxon>Actinomycetes</taxon>
        <taxon>Kitasatosporales</taxon>
        <taxon>Streptomycetaceae</taxon>
        <taxon>Streptomyces</taxon>
    </lineage>
</organism>
<dbReference type="Proteomes" id="UP001500124">
    <property type="component" value="Unassembled WGS sequence"/>
</dbReference>
<evidence type="ECO:0000259" key="2">
    <source>
        <dbReference type="Pfam" id="PF14361"/>
    </source>
</evidence>
<evidence type="ECO:0000259" key="1">
    <source>
        <dbReference type="Pfam" id="PF13556"/>
    </source>
</evidence>
<feature type="domain" description="RsbT co-antagonist protein RsbRD N-terminal" evidence="2">
    <location>
        <begin position="25"/>
        <end position="164"/>
    </location>
</feature>
<comment type="caution">
    <text evidence="3">The sequence shown here is derived from an EMBL/GenBank/DDBJ whole genome shotgun (WGS) entry which is preliminary data.</text>
</comment>
<dbReference type="Gene3D" id="1.10.10.2840">
    <property type="entry name" value="PucR C-terminal helix-turn-helix domain"/>
    <property type="match status" value="1"/>
</dbReference>
<dbReference type="EMBL" id="BAABKC010000031">
    <property type="protein sequence ID" value="GAA5052157.1"/>
    <property type="molecule type" value="Genomic_DNA"/>
</dbReference>
<dbReference type="PANTHER" id="PTHR33744">
    <property type="entry name" value="CARBOHYDRATE DIACID REGULATOR"/>
    <property type="match status" value="1"/>
</dbReference>
<evidence type="ECO:0000313" key="4">
    <source>
        <dbReference type="Proteomes" id="UP001500124"/>
    </source>
</evidence>
<protein>
    <submittedName>
        <fullName evidence="3">Helix-turn-helix domain-containing protein</fullName>
    </submittedName>
</protein>
<dbReference type="Pfam" id="PF13556">
    <property type="entry name" value="HTH_30"/>
    <property type="match status" value="1"/>
</dbReference>
<evidence type="ECO:0000313" key="3">
    <source>
        <dbReference type="EMBL" id="GAA5052157.1"/>
    </source>
</evidence>
<proteinExistence type="predicted"/>
<reference evidence="4" key="1">
    <citation type="journal article" date="2019" name="Int. J. Syst. Evol. Microbiol.">
        <title>The Global Catalogue of Microorganisms (GCM) 10K type strain sequencing project: providing services to taxonomists for standard genome sequencing and annotation.</title>
        <authorList>
            <consortium name="The Broad Institute Genomics Platform"/>
            <consortium name="The Broad Institute Genome Sequencing Center for Infectious Disease"/>
            <person name="Wu L."/>
            <person name="Ma J."/>
        </authorList>
    </citation>
    <scope>NUCLEOTIDE SEQUENCE [LARGE SCALE GENOMIC DNA]</scope>
    <source>
        <strain evidence="4">JCM 18410</strain>
    </source>
</reference>
<dbReference type="InterPro" id="IPR025736">
    <property type="entry name" value="PucR_C-HTH_dom"/>
</dbReference>